<evidence type="ECO:0000313" key="8">
    <source>
        <dbReference type="Proteomes" id="UP001302745"/>
    </source>
</evidence>
<dbReference type="SMART" id="SM00512">
    <property type="entry name" value="Skp1"/>
    <property type="match status" value="1"/>
</dbReference>
<dbReference type="InterPro" id="IPR016073">
    <property type="entry name" value="Skp1_comp_POZ"/>
</dbReference>
<evidence type="ECO:0000256" key="4">
    <source>
        <dbReference type="PIRNR" id="PIRNR028729"/>
    </source>
</evidence>
<comment type="pathway">
    <text evidence="4">Protein modification; protein ubiquitination.</text>
</comment>
<evidence type="ECO:0000256" key="2">
    <source>
        <dbReference type="ARBA" id="ARBA00022786"/>
    </source>
</evidence>
<dbReference type="InterPro" id="IPR016897">
    <property type="entry name" value="SKP1"/>
</dbReference>
<dbReference type="InterPro" id="IPR036296">
    <property type="entry name" value="SKP1-like_dim_sf"/>
</dbReference>
<dbReference type="InterPro" id="IPR011333">
    <property type="entry name" value="SKP1/BTB/POZ_sf"/>
</dbReference>
<dbReference type="Proteomes" id="UP001302745">
    <property type="component" value="Unassembled WGS sequence"/>
</dbReference>
<evidence type="ECO:0000259" key="5">
    <source>
        <dbReference type="Pfam" id="PF01466"/>
    </source>
</evidence>
<dbReference type="Pfam" id="PF01466">
    <property type="entry name" value="Skp1"/>
    <property type="match status" value="1"/>
</dbReference>
<dbReference type="InterPro" id="IPR001232">
    <property type="entry name" value="SKP1-like"/>
</dbReference>
<accession>A0AAN6VQZ8</accession>
<comment type="subunit">
    <text evidence="4">Component of the SCF (SKP1-CUL1-F-box protein) E3 ubiquitin ligase complexes.</text>
</comment>
<dbReference type="AlphaFoldDB" id="A0AAN6VQZ8"/>
<evidence type="ECO:0000256" key="3">
    <source>
        <dbReference type="ARBA" id="ARBA00045385"/>
    </source>
</evidence>
<organism evidence="7 8">
    <name type="scientific">Chaetomidium leptoderma</name>
    <dbReference type="NCBI Taxonomy" id="669021"/>
    <lineage>
        <taxon>Eukaryota</taxon>
        <taxon>Fungi</taxon>
        <taxon>Dikarya</taxon>
        <taxon>Ascomycota</taxon>
        <taxon>Pezizomycotina</taxon>
        <taxon>Sordariomycetes</taxon>
        <taxon>Sordariomycetidae</taxon>
        <taxon>Sordariales</taxon>
        <taxon>Chaetomiaceae</taxon>
        <taxon>Chaetomidium</taxon>
    </lineage>
</organism>
<dbReference type="EMBL" id="MU856876">
    <property type="protein sequence ID" value="KAK4155969.1"/>
    <property type="molecule type" value="Genomic_DNA"/>
</dbReference>
<gene>
    <name evidence="7" type="ORF">C8A00DRAFT_41445</name>
</gene>
<dbReference type="SUPFAM" id="SSF54695">
    <property type="entry name" value="POZ domain"/>
    <property type="match status" value="1"/>
</dbReference>
<evidence type="ECO:0000313" key="7">
    <source>
        <dbReference type="EMBL" id="KAK4155969.1"/>
    </source>
</evidence>
<feature type="domain" description="SKP1 component POZ" evidence="6">
    <location>
        <begin position="17"/>
        <end position="73"/>
    </location>
</feature>
<feature type="domain" description="SKP1 component dimerisation" evidence="5">
    <location>
        <begin position="122"/>
        <end position="169"/>
    </location>
</feature>
<comment type="function">
    <text evidence="3">Essential component of the SCF (SKP1-CUL1-F-box protein) E3 ubiquitin ligase complexes, which mediate the ubiquitination and subsequent proteasomal degradation of target proteins. Controls sulfur metabolite repression, probably by mediating the inactivation or degradation of the metR transcription factor.</text>
</comment>
<evidence type="ECO:0000256" key="1">
    <source>
        <dbReference type="ARBA" id="ARBA00009993"/>
    </source>
</evidence>
<protein>
    <recommendedName>
        <fullName evidence="4">E3 ubiquitin ligase complex SCF subunit</fullName>
    </recommendedName>
</protein>
<keyword evidence="8" id="KW-1185">Reference proteome</keyword>
<dbReference type="InterPro" id="IPR016072">
    <property type="entry name" value="Skp1_comp_dimer"/>
</dbReference>
<keyword evidence="2 4" id="KW-0833">Ubl conjugation pathway</keyword>
<reference evidence="7" key="2">
    <citation type="submission" date="2023-05" db="EMBL/GenBank/DDBJ databases">
        <authorList>
            <consortium name="Lawrence Berkeley National Laboratory"/>
            <person name="Steindorff A."/>
            <person name="Hensen N."/>
            <person name="Bonometti L."/>
            <person name="Westerberg I."/>
            <person name="Brannstrom I.O."/>
            <person name="Guillou S."/>
            <person name="Cros-Aarteil S."/>
            <person name="Calhoun S."/>
            <person name="Haridas S."/>
            <person name="Kuo A."/>
            <person name="Mondo S."/>
            <person name="Pangilinan J."/>
            <person name="Riley R."/>
            <person name="Labutti K."/>
            <person name="Andreopoulos B."/>
            <person name="Lipzen A."/>
            <person name="Chen C."/>
            <person name="Yanf M."/>
            <person name="Daum C."/>
            <person name="Ng V."/>
            <person name="Clum A."/>
            <person name="Ohm R."/>
            <person name="Martin F."/>
            <person name="Silar P."/>
            <person name="Natvig D."/>
            <person name="Lalanne C."/>
            <person name="Gautier V."/>
            <person name="Ament-Velasquez S.L."/>
            <person name="Kruys A."/>
            <person name="Hutchinson M.I."/>
            <person name="Powell A.J."/>
            <person name="Barry K."/>
            <person name="Miller A.N."/>
            <person name="Grigoriev I.V."/>
            <person name="Debuchy R."/>
            <person name="Gladieux P."/>
            <person name="Thoren M.H."/>
            <person name="Johannesson H."/>
        </authorList>
    </citation>
    <scope>NUCLEOTIDE SEQUENCE</scope>
    <source>
        <strain evidence="7">CBS 538.74</strain>
    </source>
</reference>
<dbReference type="SUPFAM" id="SSF81382">
    <property type="entry name" value="Skp1 dimerisation domain-like"/>
    <property type="match status" value="1"/>
</dbReference>
<comment type="caution">
    <text evidence="7">The sequence shown here is derived from an EMBL/GenBank/DDBJ whole genome shotgun (WGS) entry which is preliminary data.</text>
</comment>
<name>A0AAN6VQZ8_9PEZI</name>
<dbReference type="Gene3D" id="3.30.710.10">
    <property type="entry name" value="Potassium Channel Kv1.1, Chain A"/>
    <property type="match status" value="1"/>
</dbReference>
<comment type="similarity">
    <text evidence="1 4">Belongs to the SKP1 family.</text>
</comment>
<dbReference type="PANTHER" id="PTHR11165">
    <property type="entry name" value="SKP1"/>
    <property type="match status" value="1"/>
</dbReference>
<proteinExistence type="inferred from homology"/>
<dbReference type="PIRSF" id="PIRSF028729">
    <property type="entry name" value="E3_ubiquit_lig_SCF_Skp"/>
    <property type="match status" value="1"/>
</dbReference>
<reference evidence="7" key="1">
    <citation type="journal article" date="2023" name="Mol. Phylogenet. Evol.">
        <title>Genome-scale phylogeny and comparative genomics of the fungal order Sordariales.</title>
        <authorList>
            <person name="Hensen N."/>
            <person name="Bonometti L."/>
            <person name="Westerberg I."/>
            <person name="Brannstrom I.O."/>
            <person name="Guillou S."/>
            <person name="Cros-Aarteil S."/>
            <person name="Calhoun S."/>
            <person name="Haridas S."/>
            <person name="Kuo A."/>
            <person name="Mondo S."/>
            <person name="Pangilinan J."/>
            <person name="Riley R."/>
            <person name="LaButti K."/>
            <person name="Andreopoulos B."/>
            <person name="Lipzen A."/>
            <person name="Chen C."/>
            <person name="Yan M."/>
            <person name="Daum C."/>
            <person name="Ng V."/>
            <person name="Clum A."/>
            <person name="Steindorff A."/>
            <person name="Ohm R.A."/>
            <person name="Martin F."/>
            <person name="Silar P."/>
            <person name="Natvig D.O."/>
            <person name="Lalanne C."/>
            <person name="Gautier V."/>
            <person name="Ament-Velasquez S.L."/>
            <person name="Kruys A."/>
            <person name="Hutchinson M.I."/>
            <person name="Powell A.J."/>
            <person name="Barry K."/>
            <person name="Miller A.N."/>
            <person name="Grigoriev I.V."/>
            <person name="Debuchy R."/>
            <person name="Gladieux P."/>
            <person name="Hiltunen Thoren M."/>
            <person name="Johannesson H."/>
        </authorList>
    </citation>
    <scope>NUCLEOTIDE SEQUENCE</scope>
    <source>
        <strain evidence="7">CBS 538.74</strain>
    </source>
</reference>
<sequence>MATNQSLKLQNTFRPNGRVFEVERSAAEHSAVVRMLLEDFDEPDLLVTIIPISIDTSDDTLAKVFEWATHHKNMPKPALDDDGDRDEVVTIQLASWDDEFFSDIDSETLYGILIATNYLDIKPLYDMAVQVVVNMVRGKSTKQIREILGITSDFTAEEEAAIRKETAWAYDGEEVPNETS</sequence>
<evidence type="ECO:0000259" key="6">
    <source>
        <dbReference type="Pfam" id="PF03931"/>
    </source>
</evidence>
<dbReference type="Pfam" id="PF03931">
    <property type="entry name" value="Skp1_POZ"/>
    <property type="match status" value="1"/>
</dbReference>
<dbReference type="GO" id="GO:0006511">
    <property type="term" value="P:ubiquitin-dependent protein catabolic process"/>
    <property type="evidence" value="ECO:0007669"/>
    <property type="project" value="InterPro"/>
</dbReference>